<keyword evidence="4 7" id="KW-1133">Transmembrane helix</keyword>
<sequence>MEFRSANDGDEPLLNTTITGTGEENITSDRVVAGMVNYRGEKIIKNNHEFGGWKSASRVIVIDIVDAFTFYGISSNLITFLTMELNQSTVTAALNVNAWVGFVQLFPLLVGFVADSYLGRFRTIVVSSLIYILGLGLLTLSVALLPGIKSVDCVKNREVDNSTSCTSASSFQVFFFYASLYLVAVGSAGYMTCAAAFGADQFDEQNSNESKSKGSFFNWWQIGTSVGSTTSHLTLNYIQDNLGWGLGFGISCILMIVALTVLMFGTKSYRYYVKPEDAEAPLLGLTDVLVAVAKNWRSRFPSSTVIQEDATEKIPLHMTSGRKEAKAEDAKAILRLVP</sequence>
<dbReference type="InterPro" id="IPR036259">
    <property type="entry name" value="MFS_trans_sf"/>
</dbReference>
<feature type="transmembrane region" description="Helical" evidence="7">
    <location>
        <begin position="59"/>
        <end position="78"/>
    </location>
</feature>
<reference evidence="8" key="1">
    <citation type="submission" date="2022-03" db="EMBL/GenBank/DDBJ databases">
        <title>A functionally conserved STORR gene fusion in Papaver species that diverged 16.8 million years ago.</title>
        <authorList>
            <person name="Catania T."/>
        </authorList>
    </citation>
    <scope>NUCLEOTIDE SEQUENCE</scope>
    <source>
        <strain evidence="8">S-191538</strain>
    </source>
</reference>
<dbReference type="AlphaFoldDB" id="A0AA41RRI3"/>
<gene>
    <name evidence="8" type="ORF">MKW94_003008</name>
</gene>
<feature type="transmembrane region" description="Helical" evidence="7">
    <location>
        <begin position="130"/>
        <end position="148"/>
    </location>
</feature>
<evidence type="ECO:0000256" key="2">
    <source>
        <dbReference type="ARBA" id="ARBA00005982"/>
    </source>
</evidence>
<dbReference type="Proteomes" id="UP001177140">
    <property type="component" value="Unassembled WGS sequence"/>
</dbReference>
<feature type="region of interest" description="Disordered" evidence="6">
    <location>
        <begin position="1"/>
        <end position="21"/>
    </location>
</feature>
<dbReference type="Gene3D" id="1.20.1250.20">
    <property type="entry name" value="MFS general substrate transporter like domains"/>
    <property type="match status" value="1"/>
</dbReference>
<comment type="subcellular location">
    <subcellularLocation>
        <location evidence="1">Membrane</location>
        <topology evidence="1">Multi-pass membrane protein</topology>
    </subcellularLocation>
</comment>
<proteinExistence type="inferred from homology"/>
<dbReference type="GO" id="GO:0022857">
    <property type="term" value="F:transmembrane transporter activity"/>
    <property type="evidence" value="ECO:0007669"/>
    <property type="project" value="InterPro"/>
</dbReference>
<keyword evidence="5 7" id="KW-0472">Membrane</keyword>
<evidence type="ECO:0000313" key="9">
    <source>
        <dbReference type="Proteomes" id="UP001177140"/>
    </source>
</evidence>
<evidence type="ECO:0000256" key="7">
    <source>
        <dbReference type="SAM" id="Phobius"/>
    </source>
</evidence>
<dbReference type="Pfam" id="PF00854">
    <property type="entry name" value="PTR2"/>
    <property type="match status" value="1"/>
</dbReference>
<protein>
    <submittedName>
        <fullName evidence="8">Uncharacterized protein</fullName>
    </submittedName>
</protein>
<keyword evidence="3 7" id="KW-0812">Transmembrane</keyword>
<accession>A0AA41RRI3</accession>
<comment type="caution">
    <text evidence="8">The sequence shown here is derived from an EMBL/GenBank/DDBJ whole genome shotgun (WGS) entry which is preliminary data.</text>
</comment>
<feature type="transmembrane region" description="Helical" evidence="7">
    <location>
        <begin position="174"/>
        <end position="198"/>
    </location>
</feature>
<evidence type="ECO:0000256" key="5">
    <source>
        <dbReference type="ARBA" id="ARBA00023136"/>
    </source>
</evidence>
<comment type="similarity">
    <text evidence="2">Belongs to the major facilitator superfamily. Proton-dependent oligopeptide transporter (POT/PTR) (TC 2.A.17) family.</text>
</comment>
<evidence type="ECO:0000256" key="4">
    <source>
        <dbReference type="ARBA" id="ARBA00022989"/>
    </source>
</evidence>
<evidence type="ECO:0000313" key="8">
    <source>
        <dbReference type="EMBL" id="MCL7021400.1"/>
    </source>
</evidence>
<dbReference type="PANTHER" id="PTHR11654">
    <property type="entry name" value="OLIGOPEPTIDE TRANSPORTER-RELATED"/>
    <property type="match status" value="1"/>
</dbReference>
<feature type="transmembrane region" description="Helical" evidence="7">
    <location>
        <begin position="244"/>
        <end position="264"/>
    </location>
</feature>
<dbReference type="InterPro" id="IPR000109">
    <property type="entry name" value="POT_fam"/>
</dbReference>
<organism evidence="8 9">
    <name type="scientific">Papaver nudicaule</name>
    <name type="common">Iceland poppy</name>
    <dbReference type="NCBI Taxonomy" id="74823"/>
    <lineage>
        <taxon>Eukaryota</taxon>
        <taxon>Viridiplantae</taxon>
        <taxon>Streptophyta</taxon>
        <taxon>Embryophyta</taxon>
        <taxon>Tracheophyta</taxon>
        <taxon>Spermatophyta</taxon>
        <taxon>Magnoliopsida</taxon>
        <taxon>Ranunculales</taxon>
        <taxon>Papaveraceae</taxon>
        <taxon>Papaveroideae</taxon>
        <taxon>Papaver</taxon>
    </lineage>
</organism>
<evidence type="ECO:0000256" key="6">
    <source>
        <dbReference type="SAM" id="MobiDB-lite"/>
    </source>
</evidence>
<feature type="transmembrane region" description="Helical" evidence="7">
    <location>
        <begin position="98"/>
        <end position="118"/>
    </location>
</feature>
<dbReference type="SUPFAM" id="SSF103473">
    <property type="entry name" value="MFS general substrate transporter"/>
    <property type="match status" value="1"/>
</dbReference>
<evidence type="ECO:0000256" key="3">
    <source>
        <dbReference type="ARBA" id="ARBA00022692"/>
    </source>
</evidence>
<dbReference type="GO" id="GO:0016020">
    <property type="term" value="C:membrane"/>
    <property type="evidence" value="ECO:0007669"/>
    <property type="project" value="UniProtKB-SubCell"/>
</dbReference>
<keyword evidence="9" id="KW-1185">Reference proteome</keyword>
<feature type="non-terminal residue" evidence="8">
    <location>
        <position position="338"/>
    </location>
</feature>
<name>A0AA41RRI3_PAPNU</name>
<evidence type="ECO:0000256" key="1">
    <source>
        <dbReference type="ARBA" id="ARBA00004141"/>
    </source>
</evidence>
<dbReference type="EMBL" id="JAJJMA010000293">
    <property type="protein sequence ID" value="MCL7021400.1"/>
    <property type="molecule type" value="Genomic_DNA"/>
</dbReference>